<sequence length="74" mass="8275">MVHILAIRGMVNSLELGPGMPKSTITHHTRILREAGVTTTRPEGRNCWISLRRDLLDLKFPGLLDAVLASELER</sequence>
<reference evidence="1 2" key="1">
    <citation type="submission" date="2019-02" db="EMBL/GenBank/DDBJ databases">
        <title>Investigation of anaerobic lignin degradation for improved lignocellulosic biofuels.</title>
        <authorList>
            <person name="Deangelis K."/>
        </authorList>
    </citation>
    <scope>NUCLEOTIDE SEQUENCE [LARGE SCALE GENOMIC DNA]</scope>
    <source>
        <strain evidence="1 2">159R</strain>
    </source>
</reference>
<dbReference type="SUPFAM" id="SSF46785">
    <property type="entry name" value="Winged helix' DNA-binding domain"/>
    <property type="match status" value="1"/>
</dbReference>
<protein>
    <recommendedName>
        <fullName evidence="3">ArsR family transcriptional regulator</fullName>
    </recommendedName>
</protein>
<dbReference type="InterPro" id="IPR036388">
    <property type="entry name" value="WH-like_DNA-bd_sf"/>
</dbReference>
<dbReference type="EMBL" id="SJOI01000001">
    <property type="protein sequence ID" value="TCL06265.1"/>
    <property type="molecule type" value="Genomic_DNA"/>
</dbReference>
<evidence type="ECO:0000313" key="1">
    <source>
        <dbReference type="EMBL" id="TCL06265.1"/>
    </source>
</evidence>
<gene>
    <name evidence="1" type="ORF">EZJ58_4501</name>
</gene>
<comment type="caution">
    <text evidence="1">The sequence shown here is derived from an EMBL/GenBank/DDBJ whole genome shotgun (WGS) entry which is preliminary data.</text>
</comment>
<dbReference type="Gene3D" id="1.10.10.10">
    <property type="entry name" value="Winged helix-like DNA-binding domain superfamily/Winged helix DNA-binding domain"/>
    <property type="match status" value="1"/>
</dbReference>
<accession>A0A4R1NF57</accession>
<evidence type="ECO:0000313" key="2">
    <source>
        <dbReference type="Proteomes" id="UP000294555"/>
    </source>
</evidence>
<keyword evidence="2" id="KW-1185">Reference proteome</keyword>
<name>A0A4R1NF57_9GAMM</name>
<dbReference type="InterPro" id="IPR036390">
    <property type="entry name" value="WH_DNA-bd_sf"/>
</dbReference>
<dbReference type="Proteomes" id="UP000294555">
    <property type="component" value="Unassembled WGS sequence"/>
</dbReference>
<dbReference type="AlphaFoldDB" id="A0A4R1NF57"/>
<organism evidence="1 2">
    <name type="scientific">Sodalis ligni</name>
    <dbReference type="NCBI Taxonomy" id="2697027"/>
    <lineage>
        <taxon>Bacteria</taxon>
        <taxon>Pseudomonadati</taxon>
        <taxon>Pseudomonadota</taxon>
        <taxon>Gammaproteobacteria</taxon>
        <taxon>Enterobacterales</taxon>
        <taxon>Bruguierivoracaceae</taxon>
        <taxon>Sodalis</taxon>
    </lineage>
</organism>
<evidence type="ECO:0008006" key="3">
    <source>
        <dbReference type="Google" id="ProtNLM"/>
    </source>
</evidence>
<proteinExistence type="predicted"/>